<evidence type="ECO:0000313" key="2">
    <source>
        <dbReference type="EMBL" id="NFV82079.1"/>
    </source>
</evidence>
<comment type="caution">
    <text evidence="2">The sequence shown here is derived from an EMBL/GenBank/DDBJ whole genome shotgun (WGS) entry which is preliminary data.</text>
</comment>
<name>A0A7C9QWU1_9PROT</name>
<dbReference type="RefSeq" id="WP_163682748.1">
    <property type="nucleotide sequence ID" value="NZ_JAAIYP010000045.1"/>
</dbReference>
<feature type="compositionally biased region" description="Polar residues" evidence="1">
    <location>
        <begin position="151"/>
        <end position="169"/>
    </location>
</feature>
<reference evidence="2 3" key="1">
    <citation type="submission" date="2020-02" db="EMBL/GenBank/DDBJ databases">
        <authorList>
            <person name="Dziuba M."/>
            <person name="Kuznetsov B."/>
            <person name="Mardanov A."/>
            <person name="Ravin N."/>
            <person name="Grouzdev D."/>
        </authorList>
    </citation>
    <scope>NUCLEOTIDE SEQUENCE [LARGE SCALE GENOMIC DNA]</scope>
    <source>
        <strain evidence="2 3">SpK</strain>
    </source>
</reference>
<organism evidence="2 3">
    <name type="scientific">Magnetospirillum aberrantis SpK</name>
    <dbReference type="NCBI Taxonomy" id="908842"/>
    <lineage>
        <taxon>Bacteria</taxon>
        <taxon>Pseudomonadati</taxon>
        <taxon>Pseudomonadota</taxon>
        <taxon>Alphaproteobacteria</taxon>
        <taxon>Rhodospirillales</taxon>
        <taxon>Rhodospirillaceae</taxon>
        <taxon>Magnetospirillum</taxon>
    </lineage>
</organism>
<evidence type="ECO:0008006" key="4">
    <source>
        <dbReference type="Google" id="ProtNLM"/>
    </source>
</evidence>
<gene>
    <name evidence="2" type="ORF">G4223_18370</name>
</gene>
<dbReference type="EMBL" id="JAAIYP010000045">
    <property type="protein sequence ID" value="NFV82079.1"/>
    <property type="molecule type" value="Genomic_DNA"/>
</dbReference>
<dbReference type="Proteomes" id="UP000480684">
    <property type="component" value="Unassembled WGS sequence"/>
</dbReference>
<sequence>MADAIPPTLAGTAVTASGGTAPVAVAASSVSGAALKLSEGALMEAVANARASKGVVEVTTSEGTFQLKALPGQSLPAFAPGSKLTLQSGTGGQLYLVAVNGRPLVGLTMATMGQPLPGLMTILPQAGGQQPQAHGAAGHAGASPATAGHTLSGQPGATPNATQSNTGAPVTSPAGTPASPPGLTATVIRPAQSPLPPGTMPATVPGTVGAGTLALPPDLPSGTRLTVRIAGVEIPPQQQGGAPSPGAPPTATAPQTNLIAQTPLSQGSPQIAQPQSTPQTVLLPAVVTAHPPGGQAVVQTAIGTLAVPTYADLASGTRLTLEVIGKPVPPPPAATTAPVPSSPALGAQGWPVLSEALNVLAQSNQPQALEQLLRALPQADTRLAASMAAFAGGLRGGPDGRSPLPDSAVRGLDKAGRKDLAARLLGDLEGLRQETGRPLAGGEWRVHTMPFLNGGAIEPVRLFVRRTPDDEAAAGSGGRGDRNNDHRFVLDLNLSRLGRVQLDGLVRREEKLFDLIIRTGEPLDTETRRDILGIFTNASELVGTKGTVSFQSGGRWLDFPPTPPAPTRLEV</sequence>
<feature type="region of interest" description="Disordered" evidence="1">
    <location>
        <begin position="122"/>
        <end position="203"/>
    </location>
</feature>
<protein>
    <recommendedName>
        <fullName evidence="4">Flagellar hook-length control protein FliK</fullName>
    </recommendedName>
</protein>
<dbReference type="AlphaFoldDB" id="A0A7C9QWU1"/>
<accession>A0A7C9QWU1</accession>
<proteinExistence type="predicted"/>
<keyword evidence="3" id="KW-1185">Reference proteome</keyword>
<evidence type="ECO:0000313" key="3">
    <source>
        <dbReference type="Proteomes" id="UP000480684"/>
    </source>
</evidence>
<feature type="compositionally biased region" description="Low complexity" evidence="1">
    <location>
        <begin position="124"/>
        <end position="149"/>
    </location>
</feature>
<evidence type="ECO:0000256" key="1">
    <source>
        <dbReference type="SAM" id="MobiDB-lite"/>
    </source>
</evidence>